<feature type="domain" description="Phage head morphogenesis" evidence="1">
    <location>
        <begin position="175"/>
        <end position="301"/>
    </location>
</feature>
<evidence type="ECO:0000259" key="1">
    <source>
        <dbReference type="Pfam" id="PF04233"/>
    </source>
</evidence>
<protein>
    <submittedName>
        <fullName evidence="2">Phage head morphogenesis domain containing protein</fullName>
    </submittedName>
</protein>
<dbReference type="InterPro" id="IPR006528">
    <property type="entry name" value="Phage_head_morphogenesis_dom"/>
</dbReference>
<accession>A0A6J5NPK6</accession>
<evidence type="ECO:0000313" key="2">
    <source>
        <dbReference type="EMBL" id="CAB4159301.1"/>
    </source>
</evidence>
<proteinExistence type="predicted"/>
<organism evidence="2">
    <name type="scientific">uncultured Caudovirales phage</name>
    <dbReference type="NCBI Taxonomy" id="2100421"/>
    <lineage>
        <taxon>Viruses</taxon>
        <taxon>Duplodnaviria</taxon>
        <taxon>Heunggongvirae</taxon>
        <taxon>Uroviricota</taxon>
        <taxon>Caudoviricetes</taxon>
        <taxon>Peduoviridae</taxon>
        <taxon>Maltschvirus</taxon>
        <taxon>Maltschvirus maltsch</taxon>
    </lineage>
</organism>
<reference evidence="2" key="1">
    <citation type="submission" date="2020-04" db="EMBL/GenBank/DDBJ databases">
        <authorList>
            <person name="Chiriac C."/>
            <person name="Salcher M."/>
            <person name="Ghai R."/>
            <person name="Kavagutti S V."/>
        </authorList>
    </citation>
    <scope>NUCLEOTIDE SEQUENCE</scope>
</reference>
<name>A0A6J5NPK6_9CAUD</name>
<dbReference type="EMBL" id="LR796677">
    <property type="protein sequence ID" value="CAB4159301.1"/>
    <property type="molecule type" value="Genomic_DNA"/>
</dbReference>
<dbReference type="Pfam" id="PF04233">
    <property type="entry name" value="Phage_Mu_F"/>
    <property type="match status" value="1"/>
</dbReference>
<sequence length="326" mass="35976">MPFIRRSSQPAKRTTVAKAGELSSVEQAVARAYAEAVRQFREGINTARVADAIRQSVNASLQALPTGSIIGDLRPIVDALVKEIIKAGRAEAGASAGFKLRFNEADPRATQWAMERAGQLVKGVSDEVEELISDVVTQAVDGKISVREAQRRLQRTVGLHPRWQQAVNNTHQRLLKQFIASGLSEEDAQAQAQQASQKYQDRLVRARSKNIARTEIATAQNEGRWVAWQQADDAGLVKLNDSVKEWRTAPEFVSSKTIVCTICAPLDGKRIPVNENFQTGLRAHPDGIKMPPAHPSCRCRAVLVTKSFAEIEAEVLEARRREAQRT</sequence>
<gene>
    <name evidence="2" type="ORF">UFOVP711_76</name>
</gene>